<dbReference type="EMBL" id="KZ451903">
    <property type="protein sequence ID" value="PKA64471.1"/>
    <property type="molecule type" value="Genomic_DNA"/>
</dbReference>
<dbReference type="InterPro" id="IPR011948">
    <property type="entry name" value="Dullard_phosphatase"/>
</dbReference>
<keyword evidence="3" id="KW-1185">Reference proteome</keyword>
<dbReference type="CDD" id="cd07521">
    <property type="entry name" value="HAD_FCP1-like"/>
    <property type="match status" value="1"/>
</dbReference>
<dbReference type="OrthoDB" id="277011at2759"/>
<dbReference type="InterPro" id="IPR050365">
    <property type="entry name" value="TIM50"/>
</dbReference>
<dbReference type="InterPro" id="IPR004274">
    <property type="entry name" value="FCP1_dom"/>
</dbReference>
<dbReference type="SMART" id="SM00577">
    <property type="entry name" value="CPDc"/>
    <property type="match status" value="1"/>
</dbReference>
<organism evidence="2 3">
    <name type="scientific">Apostasia shenzhenica</name>
    <dbReference type="NCBI Taxonomy" id="1088818"/>
    <lineage>
        <taxon>Eukaryota</taxon>
        <taxon>Viridiplantae</taxon>
        <taxon>Streptophyta</taxon>
        <taxon>Embryophyta</taxon>
        <taxon>Tracheophyta</taxon>
        <taxon>Spermatophyta</taxon>
        <taxon>Magnoliopsida</taxon>
        <taxon>Liliopsida</taxon>
        <taxon>Asparagales</taxon>
        <taxon>Orchidaceae</taxon>
        <taxon>Apostasioideae</taxon>
        <taxon>Apostasia</taxon>
    </lineage>
</organism>
<dbReference type="STRING" id="1088818.A0A2I0B9P0"/>
<dbReference type="InterPro" id="IPR036412">
    <property type="entry name" value="HAD-like_sf"/>
</dbReference>
<proteinExistence type="predicted"/>
<dbReference type="Pfam" id="PF03031">
    <property type="entry name" value="NIF"/>
    <property type="match status" value="1"/>
</dbReference>
<dbReference type="PROSITE" id="PS50969">
    <property type="entry name" value="FCP1"/>
    <property type="match status" value="1"/>
</dbReference>
<sequence length="260" mass="28787">MKPFLTDILKVSSCVAIIHILQTSPFPDDKTGSITTDTGSVAIGGGCKKGLPPPLIPGRKTLFLDLDETLVHSQVGAPPEHYDFTVHPLIDGQEITFYVLRRPEVEELLRAAAKSYEVVVFTAGLEEYASRVLDRLDPSGEMIAHRLYRDSCREVEGGKLVKDLAGLGRDLAKVVIVDDNPGSYTLQMENAIPVAPFVDDLSGDRELQRVMRFLEFASRFEDTREAVAFFLAGEDRRPVMSPVMSSGSGIRNEIFKFDDR</sequence>
<dbReference type="GO" id="GO:0004722">
    <property type="term" value="F:protein serine/threonine phosphatase activity"/>
    <property type="evidence" value="ECO:0007669"/>
    <property type="project" value="UniProtKB-EC"/>
</dbReference>
<evidence type="ECO:0000259" key="1">
    <source>
        <dbReference type="PROSITE" id="PS50969"/>
    </source>
</evidence>
<protein>
    <submittedName>
        <fullName evidence="2">Mitochondrial import inner membrane translocase subunit TIM50</fullName>
        <ecNumber evidence="2">3.1.3.16</ecNumber>
    </submittedName>
</protein>
<dbReference type="PANTHER" id="PTHR12210">
    <property type="entry name" value="DULLARD PROTEIN PHOSPHATASE"/>
    <property type="match status" value="1"/>
</dbReference>
<dbReference type="AlphaFoldDB" id="A0A2I0B9P0"/>
<name>A0A2I0B9P0_9ASPA</name>
<dbReference type="FunFam" id="3.40.50.1000:FF:000093">
    <property type="entry name" value="NLI interacting factor-like phosphatase family protein"/>
    <property type="match status" value="1"/>
</dbReference>
<accession>A0A2I0B9P0</accession>
<dbReference type="SUPFAM" id="SSF56784">
    <property type="entry name" value="HAD-like"/>
    <property type="match status" value="1"/>
</dbReference>
<dbReference type="Proteomes" id="UP000236161">
    <property type="component" value="Unassembled WGS sequence"/>
</dbReference>
<dbReference type="Gene3D" id="3.40.50.1000">
    <property type="entry name" value="HAD superfamily/HAD-like"/>
    <property type="match status" value="1"/>
</dbReference>
<keyword evidence="2" id="KW-0378">Hydrolase</keyword>
<dbReference type="EC" id="3.1.3.16" evidence="2"/>
<reference evidence="2 3" key="1">
    <citation type="journal article" date="2017" name="Nature">
        <title>The Apostasia genome and the evolution of orchids.</title>
        <authorList>
            <person name="Zhang G.Q."/>
            <person name="Liu K.W."/>
            <person name="Li Z."/>
            <person name="Lohaus R."/>
            <person name="Hsiao Y.Y."/>
            <person name="Niu S.C."/>
            <person name="Wang J.Y."/>
            <person name="Lin Y.C."/>
            <person name="Xu Q."/>
            <person name="Chen L.J."/>
            <person name="Yoshida K."/>
            <person name="Fujiwara S."/>
            <person name="Wang Z.W."/>
            <person name="Zhang Y.Q."/>
            <person name="Mitsuda N."/>
            <person name="Wang M."/>
            <person name="Liu G.H."/>
            <person name="Pecoraro L."/>
            <person name="Huang H.X."/>
            <person name="Xiao X.J."/>
            <person name="Lin M."/>
            <person name="Wu X.Y."/>
            <person name="Wu W.L."/>
            <person name="Chen Y.Y."/>
            <person name="Chang S.B."/>
            <person name="Sakamoto S."/>
            <person name="Ohme-Takagi M."/>
            <person name="Yagi M."/>
            <person name="Zeng S.J."/>
            <person name="Shen C.Y."/>
            <person name="Yeh C.M."/>
            <person name="Luo Y.B."/>
            <person name="Tsai W.C."/>
            <person name="Van de Peer Y."/>
            <person name="Liu Z.J."/>
        </authorList>
    </citation>
    <scope>NUCLEOTIDE SEQUENCE [LARGE SCALE GENOMIC DNA]</scope>
    <source>
        <strain evidence="3">cv. Shenzhen</strain>
        <tissue evidence="2">Stem</tissue>
    </source>
</reference>
<gene>
    <name evidence="2" type="primary">TIM50</name>
    <name evidence="2" type="ORF">AXF42_Ash007216</name>
</gene>
<feature type="domain" description="FCP1 homology" evidence="1">
    <location>
        <begin position="55"/>
        <end position="217"/>
    </location>
</feature>
<dbReference type="InterPro" id="IPR023214">
    <property type="entry name" value="HAD_sf"/>
</dbReference>
<evidence type="ECO:0000313" key="3">
    <source>
        <dbReference type="Proteomes" id="UP000236161"/>
    </source>
</evidence>
<evidence type="ECO:0000313" key="2">
    <source>
        <dbReference type="EMBL" id="PKA64471.1"/>
    </source>
</evidence>
<dbReference type="NCBIfam" id="TIGR02251">
    <property type="entry name" value="HIF-SF_euk"/>
    <property type="match status" value="1"/>
</dbReference>